<keyword evidence="1" id="KW-0472">Membrane</keyword>
<feature type="transmembrane region" description="Helical" evidence="1">
    <location>
        <begin position="264"/>
        <end position="285"/>
    </location>
</feature>
<dbReference type="PANTHER" id="PTHR36840">
    <property type="entry name" value="BLL5714 PROTEIN"/>
    <property type="match status" value="1"/>
</dbReference>
<feature type="transmembrane region" description="Helical" evidence="1">
    <location>
        <begin position="136"/>
        <end position="155"/>
    </location>
</feature>
<dbReference type="PANTHER" id="PTHR36840:SF1">
    <property type="entry name" value="BLL5714 PROTEIN"/>
    <property type="match status" value="1"/>
</dbReference>
<dbReference type="Pfam" id="PF06772">
    <property type="entry name" value="LtrA"/>
    <property type="match status" value="1"/>
</dbReference>
<feature type="transmembrane region" description="Helical" evidence="1">
    <location>
        <begin position="393"/>
        <end position="412"/>
    </location>
</feature>
<evidence type="ECO:0000313" key="2">
    <source>
        <dbReference type="EMBL" id="WDM45099.1"/>
    </source>
</evidence>
<keyword evidence="1" id="KW-0812">Transmembrane</keyword>
<feature type="transmembrane region" description="Helical" evidence="1">
    <location>
        <begin position="193"/>
        <end position="212"/>
    </location>
</feature>
<organism evidence="2 3">
    <name type="scientific">Microbacterium luteolum</name>
    <name type="common">Aureobacterium luteolum</name>
    <dbReference type="NCBI Taxonomy" id="69367"/>
    <lineage>
        <taxon>Bacteria</taxon>
        <taxon>Bacillati</taxon>
        <taxon>Actinomycetota</taxon>
        <taxon>Actinomycetes</taxon>
        <taxon>Micrococcales</taxon>
        <taxon>Microbacteriaceae</taxon>
        <taxon>Microbacterium</taxon>
    </lineage>
</organism>
<name>A0ABY7XSN1_MICLT</name>
<feature type="transmembrane region" description="Helical" evidence="1">
    <location>
        <begin position="332"/>
        <end position="356"/>
    </location>
</feature>
<keyword evidence="1" id="KW-1133">Transmembrane helix</keyword>
<evidence type="ECO:0000313" key="3">
    <source>
        <dbReference type="Proteomes" id="UP001215097"/>
    </source>
</evidence>
<gene>
    <name evidence="2" type="ORF">KV395_18405</name>
</gene>
<reference evidence="2 3" key="1">
    <citation type="submission" date="2021-06" db="EMBL/GenBank/DDBJ databases">
        <title>Genome-based taxonomic framework of Microbacterium strains isolated from marine environment, the description of four new species and reclassification of four preexisting species.</title>
        <authorList>
            <person name="Lee S.D."/>
            <person name="Kim S.-M."/>
            <person name="Byeon Y.-S."/>
            <person name="Yang H.L."/>
            <person name="Kim I.S."/>
        </authorList>
    </citation>
    <scope>NUCLEOTIDE SEQUENCE [LARGE SCALE GENOMIC DNA]</scope>
    <source>
        <strain evidence="2 3">KACC 14465</strain>
    </source>
</reference>
<proteinExistence type="predicted"/>
<feature type="transmembrane region" description="Helical" evidence="1">
    <location>
        <begin position="306"/>
        <end position="326"/>
    </location>
</feature>
<dbReference type="Proteomes" id="UP001215097">
    <property type="component" value="Chromosome"/>
</dbReference>
<feature type="transmembrane region" description="Helical" evidence="1">
    <location>
        <begin position="368"/>
        <end position="387"/>
    </location>
</feature>
<feature type="transmembrane region" description="Helical" evidence="1">
    <location>
        <begin position="167"/>
        <end position="187"/>
    </location>
</feature>
<feature type="transmembrane region" description="Helical" evidence="1">
    <location>
        <begin position="232"/>
        <end position="252"/>
    </location>
</feature>
<dbReference type="EMBL" id="CP078075">
    <property type="protein sequence ID" value="WDM45099.1"/>
    <property type="molecule type" value="Genomic_DNA"/>
</dbReference>
<protein>
    <submittedName>
        <fullName evidence="2">Low temperature requirement protein A</fullName>
    </submittedName>
</protein>
<sequence length="426" mass="45878">MSTEDTPSAPSTGRTTLAHHLTRMTGRDPNEPHRAATPLELLFDLAFVVTFVAVGNEFAHYLADGHIATAIGGFVFVMLAAGWAWINFSWFASAYDTDDWFYRICTLVQMIGVVVLVLGIPALFHSLDEGHYLDNSVLVAGYVVMRVALIAQWLRAARQNPARRRTCLTYAGFVTAAQIGWVALAIAHTTLGVTIVCATLLFLVEFTGPWVAERRTKQGGTPWHAHHIAERVGLLTIIALGEGVFGTVTAVSTAIESSGWSLDAVLLVVAGVGLTFGLWWTYFLLPAGAILHEHREKAFVWGYGHLLVFASIAATGAGLHVIAYSIEGKSELGPVATVVAVALPVLLLCLAIYALYSYLVAEFDSFHLLLITITVIVLVLAVLAAAWGAPLSVSLVLIVLAPFVTVVGYETVGHRHEAAVLTRRLG</sequence>
<evidence type="ECO:0000256" key="1">
    <source>
        <dbReference type="SAM" id="Phobius"/>
    </source>
</evidence>
<feature type="transmembrane region" description="Helical" evidence="1">
    <location>
        <begin position="100"/>
        <end position="124"/>
    </location>
</feature>
<accession>A0ABY7XSN1</accession>
<feature type="transmembrane region" description="Helical" evidence="1">
    <location>
        <begin position="67"/>
        <end position="88"/>
    </location>
</feature>
<dbReference type="InterPro" id="IPR010640">
    <property type="entry name" value="Low_temperature_requirement_A"/>
</dbReference>
<dbReference type="RefSeq" id="WP_282215264.1">
    <property type="nucleotide sequence ID" value="NZ_BAAAUN010000001.1"/>
</dbReference>
<keyword evidence="3" id="KW-1185">Reference proteome</keyword>